<dbReference type="GO" id="GO:0009252">
    <property type="term" value="P:peptidoglycan biosynthetic process"/>
    <property type="evidence" value="ECO:0007669"/>
    <property type="project" value="UniProtKB-UniRule"/>
</dbReference>
<evidence type="ECO:0000256" key="8">
    <source>
        <dbReference type="ARBA" id="ARBA00022989"/>
    </source>
</evidence>
<evidence type="ECO:0000313" key="15">
    <source>
        <dbReference type="EMBL" id="TLD68991.1"/>
    </source>
</evidence>
<feature type="transmembrane region" description="Helical" evidence="12">
    <location>
        <begin position="344"/>
        <end position="367"/>
    </location>
</feature>
<feature type="transmembrane region" description="Helical" evidence="12">
    <location>
        <begin position="255"/>
        <end position="276"/>
    </location>
</feature>
<dbReference type="InterPro" id="IPR018480">
    <property type="entry name" value="PNAcMuramoyl-5peptid_Trfase_CS"/>
</dbReference>
<keyword evidence="5 12" id="KW-0812">Transmembrane</keyword>
<proteinExistence type="inferred from homology"/>
<evidence type="ECO:0000256" key="4">
    <source>
        <dbReference type="ARBA" id="ARBA00022679"/>
    </source>
</evidence>
<dbReference type="GO" id="GO:0051301">
    <property type="term" value="P:cell division"/>
    <property type="evidence" value="ECO:0007669"/>
    <property type="project" value="UniProtKB-KW"/>
</dbReference>
<evidence type="ECO:0000256" key="2">
    <source>
        <dbReference type="ARBA" id="ARBA00005583"/>
    </source>
</evidence>
<dbReference type="InterPro" id="IPR003524">
    <property type="entry name" value="PNAcMuramoyl-5peptid_Trfase"/>
</dbReference>
<dbReference type="EMBL" id="VAUV01000017">
    <property type="protein sequence ID" value="TLD68991.1"/>
    <property type="molecule type" value="Genomic_DNA"/>
</dbReference>
<keyword evidence="3 12" id="KW-0132">Cell division</keyword>
<evidence type="ECO:0000256" key="10">
    <source>
        <dbReference type="ARBA" id="ARBA00023306"/>
    </source>
</evidence>
<feature type="transmembrane region" description="Helical" evidence="12">
    <location>
        <begin position="224"/>
        <end position="243"/>
    </location>
</feature>
<keyword evidence="6 12" id="KW-0133">Cell shape</keyword>
<dbReference type="InterPro" id="IPR000715">
    <property type="entry name" value="Glycosyl_transferase_4"/>
</dbReference>
<evidence type="ECO:0000256" key="5">
    <source>
        <dbReference type="ARBA" id="ARBA00022692"/>
    </source>
</evidence>
<dbReference type="NCBIfam" id="TIGR00445">
    <property type="entry name" value="mraY"/>
    <property type="match status" value="1"/>
</dbReference>
<dbReference type="UniPathway" id="UPA00219"/>
<dbReference type="GO" id="GO:0071555">
    <property type="term" value="P:cell wall organization"/>
    <property type="evidence" value="ECO:0007669"/>
    <property type="project" value="UniProtKB-KW"/>
</dbReference>
<comment type="subcellular location">
    <subcellularLocation>
        <location evidence="12">Cell membrane</location>
        <topology evidence="12">Multi-pass membrane protein</topology>
    </subcellularLocation>
    <subcellularLocation>
        <location evidence="1">Membrane</location>
        <topology evidence="1">Multi-pass membrane protein</topology>
    </subcellularLocation>
</comment>
<comment type="similarity">
    <text evidence="2 12">Belongs to the glycosyltransferase 4 family. MraY subfamily.</text>
</comment>
<evidence type="ECO:0000256" key="1">
    <source>
        <dbReference type="ARBA" id="ARBA00004141"/>
    </source>
</evidence>
<dbReference type="Proteomes" id="UP000306196">
    <property type="component" value="Unassembled WGS sequence"/>
</dbReference>
<feature type="transmembrane region" description="Helical" evidence="12">
    <location>
        <begin position="288"/>
        <end position="312"/>
    </location>
</feature>
<dbReference type="OrthoDB" id="9805475at2"/>
<feature type="binding site" evidence="14">
    <location>
        <position position="248"/>
    </location>
    <ligand>
        <name>Mg(2+)</name>
        <dbReference type="ChEBI" id="CHEBI:18420"/>
    </ligand>
</feature>
<comment type="pathway">
    <text evidence="12">Cell wall biogenesis; peptidoglycan biosynthesis.</text>
</comment>
<dbReference type="RefSeq" id="WP_138088120.1">
    <property type="nucleotide sequence ID" value="NZ_VAUV01000017.1"/>
</dbReference>
<keyword evidence="10 12" id="KW-0131">Cell cycle</keyword>
<evidence type="ECO:0000313" key="16">
    <source>
        <dbReference type="Proteomes" id="UP000306196"/>
    </source>
</evidence>
<keyword evidence="12 14" id="KW-0479">Metal-binding</keyword>
<feature type="transmembrane region" description="Helical" evidence="12">
    <location>
        <begin position="394"/>
        <end position="413"/>
    </location>
</feature>
<dbReference type="AlphaFoldDB" id="A0A5R8K9L5"/>
<comment type="cofactor">
    <cofactor evidence="12 14">
        <name>Mg(2+)</name>
        <dbReference type="ChEBI" id="CHEBI:18420"/>
    </cofactor>
</comment>
<keyword evidence="4 12" id="KW-0808">Transferase</keyword>
<dbReference type="Pfam" id="PF10555">
    <property type="entry name" value="MraY_sig1"/>
    <property type="match status" value="1"/>
</dbReference>
<sequence length="416" mass="45151">MIYWLSELRLLMDGDSFLFRPLHVLHYHTLRAGGAFLTAFLLSLLFGDWVIRKLISLKVGQPVRSKEEVQKLFDLHGKKAGTPTMGGVLILVTFCLSVLLWVDWANVAVWIVLGTTILLGLLGFLDDYEKVAKKNSKGVSARMKLGWQFVVAIIAGSLFAYAIPDGAMVTGKTEQVDTVVKTTQGAEAVLGATTTTTTKGMVTQDTRTPVSYRSLFLPAFKDPVIADMGLFAVAFFALIIVGASNAVNLTDGLDGLATGCSISTGLAYAMLCYLGSNIQYAKFLIIPYFPYADELTIVAMGLVGACFGFLWFNCQPAKMFMGDTGSLAIGGAIATLAIGSKQELLLVVVGGVFVMEAGSVIMQVISFKLTGKRIFRMSPIHHHFELGGWPESQVVVRFWMLSLIMAFIGLASLKIR</sequence>
<reference evidence="15 16" key="1">
    <citation type="submission" date="2019-05" db="EMBL/GenBank/DDBJ databases">
        <title>Verrucobacter flavum gen. nov., sp. nov. a new member of the family Verrucomicrobiaceae.</title>
        <authorList>
            <person name="Szuroczki S."/>
            <person name="Abbaszade G."/>
            <person name="Szabo A."/>
            <person name="Felfoldi T."/>
            <person name="Schumann P."/>
            <person name="Boka K."/>
            <person name="Keki Z."/>
            <person name="Toumi M."/>
            <person name="Toth E."/>
        </authorList>
    </citation>
    <scope>NUCLEOTIDE SEQUENCE [LARGE SCALE GENOMIC DNA]</scope>
    <source>
        <strain evidence="15 16">MG-N-17</strain>
    </source>
</reference>
<dbReference type="HAMAP" id="MF_00038">
    <property type="entry name" value="MraY"/>
    <property type="match status" value="1"/>
</dbReference>
<feature type="binding site" evidence="14">
    <location>
        <position position="323"/>
    </location>
    <ligand>
        <name>Mg(2+)</name>
        <dbReference type="ChEBI" id="CHEBI:18420"/>
    </ligand>
</feature>
<feature type="transmembrane region" description="Helical" evidence="12">
    <location>
        <begin position="145"/>
        <end position="163"/>
    </location>
</feature>
<feature type="transmembrane region" description="Helical" evidence="12">
    <location>
        <begin position="30"/>
        <end position="51"/>
    </location>
</feature>
<keyword evidence="12" id="KW-1003">Cell membrane</keyword>
<accession>A0A5R8K9L5</accession>
<dbReference type="GO" id="GO:0046872">
    <property type="term" value="F:metal ion binding"/>
    <property type="evidence" value="ECO:0007669"/>
    <property type="project" value="UniProtKB-KW"/>
</dbReference>
<dbReference type="CDD" id="cd06852">
    <property type="entry name" value="GT_MraY"/>
    <property type="match status" value="1"/>
</dbReference>
<dbReference type="PANTHER" id="PTHR22926:SF5">
    <property type="entry name" value="PHOSPHO-N-ACETYLMURAMOYL-PENTAPEPTIDE-TRANSFERASE HOMOLOG"/>
    <property type="match status" value="1"/>
</dbReference>
<evidence type="ECO:0000256" key="13">
    <source>
        <dbReference type="NCBIfam" id="TIGR00445"/>
    </source>
</evidence>
<organism evidence="15 16">
    <name type="scientific">Phragmitibacter flavus</name>
    <dbReference type="NCBI Taxonomy" id="2576071"/>
    <lineage>
        <taxon>Bacteria</taxon>
        <taxon>Pseudomonadati</taxon>
        <taxon>Verrucomicrobiota</taxon>
        <taxon>Verrucomicrobiia</taxon>
        <taxon>Verrucomicrobiales</taxon>
        <taxon>Verrucomicrobiaceae</taxon>
        <taxon>Phragmitibacter</taxon>
    </lineage>
</organism>
<dbReference type="GO" id="GO:0005886">
    <property type="term" value="C:plasma membrane"/>
    <property type="evidence" value="ECO:0007669"/>
    <property type="project" value="UniProtKB-SubCell"/>
</dbReference>
<keyword evidence="12 14" id="KW-0460">Magnesium</keyword>
<dbReference type="GO" id="GO:0008963">
    <property type="term" value="F:phospho-N-acetylmuramoyl-pentapeptide-transferase activity"/>
    <property type="evidence" value="ECO:0007669"/>
    <property type="project" value="UniProtKB-UniRule"/>
</dbReference>
<keyword evidence="11 12" id="KW-0961">Cell wall biogenesis/degradation</keyword>
<gene>
    <name evidence="12 15" type="primary">mraY</name>
    <name evidence="15" type="ORF">FEM03_20230</name>
</gene>
<evidence type="ECO:0000256" key="7">
    <source>
        <dbReference type="ARBA" id="ARBA00022984"/>
    </source>
</evidence>
<evidence type="ECO:0000256" key="14">
    <source>
        <dbReference type="PIRSR" id="PIRSR600715-1"/>
    </source>
</evidence>
<dbReference type="EC" id="2.7.8.13" evidence="12 13"/>
<feature type="transmembrane region" description="Helical" evidence="12">
    <location>
        <begin position="80"/>
        <end position="101"/>
    </location>
</feature>
<dbReference type="GO" id="GO:0051992">
    <property type="term" value="F:UDP-N-acetylmuramoyl-L-alanyl-D-glutamyl-meso-2,6-diaminopimelyl-D-alanyl-D-alanine:undecaprenyl-phosphate transferase activity"/>
    <property type="evidence" value="ECO:0007669"/>
    <property type="project" value="RHEA"/>
</dbReference>
<comment type="caution">
    <text evidence="15">The sequence shown here is derived from an EMBL/GenBank/DDBJ whole genome shotgun (WGS) entry which is preliminary data.</text>
</comment>
<keyword evidence="8 12" id="KW-1133">Transmembrane helix</keyword>
<keyword evidence="9 12" id="KW-0472">Membrane</keyword>
<evidence type="ECO:0000256" key="9">
    <source>
        <dbReference type="ARBA" id="ARBA00023136"/>
    </source>
</evidence>
<comment type="function">
    <text evidence="12">Catalyzes the initial step of the lipid cycle reactions in the biosynthesis of the cell wall peptidoglycan: transfers peptidoglycan precursor phospho-MurNAc-pentapeptide from UDP-MurNAc-pentapeptide onto the lipid carrier undecaprenyl phosphate, yielding undecaprenyl-pyrophosphoryl-MurNAc-pentapeptide, known as lipid I.</text>
</comment>
<keyword evidence="7 12" id="KW-0573">Peptidoglycan synthesis</keyword>
<feature type="transmembrane region" description="Helical" evidence="12">
    <location>
        <begin position="107"/>
        <end position="125"/>
    </location>
</feature>
<dbReference type="PROSITE" id="PS01347">
    <property type="entry name" value="MRAY_1"/>
    <property type="match status" value="1"/>
</dbReference>
<dbReference type="Pfam" id="PF00953">
    <property type="entry name" value="Glycos_transf_4"/>
    <property type="match status" value="1"/>
</dbReference>
<protein>
    <recommendedName>
        <fullName evidence="12 13">Phospho-N-acetylmuramoyl-pentapeptide-transferase</fullName>
        <ecNumber evidence="12 13">2.7.8.13</ecNumber>
    </recommendedName>
    <alternativeName>
        <fullName evidence="12">UDP-MurNAc-pentapeptide phosphotransferase</fullName>
    </alternativeName>
</protein>
<evidence type="ECO:0000256" key="3">
    <source>
        <dbReference type="ARBA" id="ARBA00022618"/>
    </source>
</evidence>
<evidence type="ECO:0000256" key="11">
    <source>
        <dbReference type="ARBA" id="ARBA00023316"/>
    </source>
</evidence>
<keyword evidence="16" id="KW-1185">Reference proteome</keyword>
<evidence type="ECO:0000256" key="6">
    <source>
        <dbReference type="ARBA" id="ARBA00022960"/>
    </source>
</evidence>
<dbReference type="GO" id="GO:0008360">
    <property type="term" value="P:regulation of cell shape"/>
    <property type="evidence" value="ECO:0007669"/>
    <property type="project" value="UniProtKB-KW"/>
</dbReference>
<evidence type="ECO:0000256" key="12">
    <source>
        <dbReference type="HAMAP-Rule" id="MF_00038"/>
    </source>
</evidence>
<name>A0A5R8K9L5_9BACT</name>
<comment type="catalytic activity">
    <reaction evidence="12">
        <text>UDP-N-acetyl-alpha-D-muramoyl-L-alanyl-gamma-D-glutamyl-meso-2,6-diaminopimeloyl-D-alanyl-D-alanine + di-trans,octa-cis-undecaprenyl phosphate = di-trans,octa-cis-undecaprenyl diphospho-N-acetyl-alpha-D-muramoyl-L-alanyl-D-glutamyl-meso-2,6-diaminopimeloyl-D-alanyl-D-alanine + UMP</text>
        <dbReference type="Rhea" id="RHEA:28386"/>
        <dbReference type="ChEBI" id="CHEBI:57865"/>
        <dbReference type="ChEBI" id="CHEBI:60392"/>
        <dbReference type="ChEBI" id="CHEBI:61386"/>
        <dbReference type="ChEBI" id="CHEBI:61387"/>
        <dbReference type="EC" id="2.7.8.13"/>
    </reaction>
</comment>
<dbReference type="PROSITE" id="PS01348">
    <property type="entry name" value="MRAY_2"/>
    <property type="match status" value="1"/>
</dbReference>
<dbReference type="PANTHER" id="PTHR22926">
    <property type="entry name" value="PHOSPHO-N-ACETYLMURAMOYL-PENTAPEPTIDE-TRANSFERASE"/>
    <property type="match status" value="1"/>
</dbReference>